<reference evidence="1" key="1">
    <citation type="journal article" date="2020" name="Nature">
        <title>Giant virus diversity and host interactions through global metagenomics.</title>
        <authorList>
            <person name="Schulz F."/>
            <person name="Roux S."/>
            <person name="Paez-Espino D."/>
            <person name="Jungbluth S."/>
            <person name="Walsh D.A."/>
            <person name="Denef V.J."/>
            <person name="McMahon K.D."/>
            <person name="Konstantinidis K.T."/>
            <person name="Eloe-Fadrosh E.A."/>
            <person name="Kyrpides N.C."/>
            <person name="Woyke T."/>
        </authorList>
    </citation>
    <scope>NUCLEOTIDE SEQUENCE</scope>
    <source>
        <strain evidence="1">GVMAG-M-3300027804-48</strain>
    </source>
</reference>
<protein>
    <submittedName>
        <fullName evidence="1">Uncharacterized protein</fullName>
    </submittedName>
</protein>
<proteinExistence type="predicted"/>
<accession>A0A6C0LHZ7</accession>
<name>A0A6C0LHZ7_9ZZZZ</name>
<dbReference type="AlphaFoldDB" id="A0A6C0LHZ7"/>
<dbReference type="EMBL" id="MN740489">
    <property type="protein sequence ID" value="QHU29478.1"/>
    <property type="molecule type" value="Genomic_DNA"/>
</dbReference>
<evidence type="ECO:0000313" key="1">
    <source>
        <dbReference type="EMBL" id="QHU29478.1"/>
    </source>
</evidence>
<organism evidence="1">
    <name type="scientific">viral metagenome</name>
    <dbReference type="NCBI Taxonomy" id="1070528"/>
    <lineage>
        <taxon>unclassified sequences</taxon>
        <taxon>metagenomes</taxon>
        <taxon>organismal metagenomes</taxon>
    </lineage>
</organism>
<sequence>MIFFILKTIKRFNMFIIGGEVYEDDEIFNIDPYYNNRGDYDTDYEYDDELLDIIPHSIEPITATRLISI</sequence>